<accession>A0A0B7F0M9</accession>
<dbReference type="STRING" id="1108050.A0A0B7F0M9"/>
<feature type="compositionally biased region" description="Pro residues" evidence="12">
    <location>
        <begin position="274"/>
        <end position="292"/>
    </location>
</feature>
<evidence type="ECO:0000313" key="15">
    <source>
        <dbReference type="Proteomes" id="UP000059188"/>
    </source>
</evidence>
<dbReference type="PROSITE" id="PS01359">
    <property type="entry name" value="ZF_PHD_1"/>
    <property type="match status" value="1"/>
</dbReference>
<feature type="compositionally biased region" description="Polar residues" evidence="12">
    <location>
        <begin position="195"/>
        <end position="207"/>
    </location>
</feature>
<dbReference type="PROSITE" id="PS50016">
    <property type="entry name" value="ZF_PHD_2"/>
    <property type="match status" value="1"/>
</dbReference>
<evidence type="ECO:0000256" key="11">
    <source>
        <dbReference type="RuleBase" id="RU361213"/>
    </source>
</evidence>
<dbReference type="PANTHER" id="PTHR10333:SF42">
    <property type="entry name" value="INHIBITOR OF GROWTH PROTEIN 5"/>
    <property type="match status" value="1"/>
</dbReference>
<evidence type="ECO:0000256" key="5">
    <source>
        <dbReference type="ARBA" id="ARBA00022833"/>
    </source>
</evidence>
<keyword evidence="3 9" id="KW-0479">Metal-binding</keyword>
<feature type="compositionally biased region" description="Polar residues" evidence="12">
    <location>
        <begin position="353"/>
        <end position="369"/>
    </location>
</feature>
<dbReference type="InterPro" id="IPR001965">
    <property type="entry name" value="Znf_PHD"/>
</dbReference>
<comment type="similarity">
    <text evidence="2 11">Belongs to the ING family.</text>
</comment>
<proteinExistence type="inferred from homology"/>
<keyword evidence="5 9" id="KW-0862">Zinc</keyword>
<feature type="site" description="Histone H3K4me3 binding" evidence="8">
    <location>
        <position position="422"/>
    </location>
</feature>
<dbReference type="SMART" id="SM01408">
    <property type="entry name" value="ING"/>
    <property type="match status" value="1"/>
</dbReference>
<dbReference type="Gene3D" id="3.30.40.10">
    <property type="entry name" value="Zinc/RING finger domain, C3HC4 (zinc finger)"/>
    <property type="match status" value="1"/>
</dbReference>
<feature type="binding site" evidence="9">
    <location>
        <position position="457"/>
    </location>
    <ligand>
        <name>Zn(2+)</name>
        <dbReference type="ChEBI" id="CHEBI:29105"/>
        <label>2</label>
    </ligand>
</feature>
<evidence type="ECO:0000256" key="2">
    <source>
        <dbReference type="ARBA" id="ARBA00010210"/>
    </source>
</evidence>
<dbReference type="OrthoDB" id="5411773at2759"/>
<feature type="compositionally biased region" description="Low complexity" evidence="12">
    <location>
        <begin position="323"/>
        <end position="337"/>
    </location>
</feature>
<keyword evidence="6 11" id="KW-0156">Chromatin regulator</keyword>
<feature type="region of interest" description="Disordered" evidence="12">
    <location>
        <begin position="271"/>
        <end position="403"/>
    </location>
</feature>
<sequence length="474" mass="50471">MTMKRKRNAPKPLSNIEGAAMDIVIEQDKADTESEDPAAAEWSAFAQDHYELVEQLPLSIHRSYSLMRELDDLAQDNTTRILPATRAYIALRDSLSAKPRGHRRAPSGLDLLAHVSAVVEPPAVSTPVPSLTNGVPETPQPLVNGQVNGHVENDKPPEGEGRDALPTSGVDPTAVSPGPGHTNPLPSDTPPPTVDPNSSANPEQPGTNPICANPASDSFPHDTRKLLTLIATLASDAVRASSEKLGIANAVYNSVDNHLTALNALIAQHKSTLPHPPTPTPPPVESPEPIPVSSPSIKLRPRRPSTQAKQQDDLDGAEEGQGTIPPLKITRTPTTIRIRNKSKGKEEPRQRGVSISGSASNQTSNSKAGATSRAPKIPPPTPRKATGAGAVNNKPPGNKNASKKTATDEVYCVCNEGSFGEMIACDGEGCEREWFHLPCVNLKVAPADNESWFCSDCKKAGIAAAPLPKKRRRR</sequence>
<evidence type="ECO:0000256" key="1">
    <source>
        <dbReference type="ARBA" id="ARBA00004123"/>
    </source>
</evidence>
<evidence type="ECO:0000256" key="6">
    <source>
        <dbReference type="ARBA" id="ARBA00022853"/>
    </source>
</evidence>
<dbReference type="InterPro" id="IPR013083">
    <property type="entry name" value="Znf_RING/FYVE/PHD"/>
</dbReference>
<evidence type="ECO:0000313" key="14">
    <source>
        <dbReference type="EMBL" id="CEL51556.1"/>
    </source>
</evidence>
<dbReference type="PANTHER" id="PTHR10333">
    <property type="entry name" value="INHIBITOR OF GROWTH PROTEIN"/>
    <property type="match status" value="1"/>
</dbReference>
<dbReference type="SMART" id="SM00249">
    <property type="entry name" value="PHD"/>
    <property type="match status" value="1"/>
</dbReference>
<dbReference type="InterPro" id="IPR019786">
    <property type="entry name" value="Zinc_finger_PHD-type_CS"/>
</dbReference>
<feature type="binding site" evidence="9">
    <location>
        <position position="430"/>
    </location>
    <ligand>
        <name>Zn(2+)</name>
        <dbReference type="ChEBI" id="CHEBI:29105"/>
        <label>2</label>
    </ligand>
</feature>
<protein>
    <recommendedName>
        <fullName evidence="11">Chromatin modification-related protein</fullName>
    </recommendedName>
</protein>
<dbReference type="InterPro" id="IPR028651">
    <property type="entry name" value="ING_fam"/>
</dbReference>
<organism evidence="14 15">
    <name type="scientific">Thanatephorus cucumeris (strain AG1-IB / isolate 7/3/14)</name>
    <name type="common">Lettuce bottom rot fungus</name>
    <name type="synonym">Rhizoctonia solani</name>
    <dbReference type="NCBI Taxonomy" id="1108050"/>
    <lineage>
        <taxon>Eukaryota</taxon>
        <taxon>Fungi</taxon>
        <taxon>Dikarya</taxon>
        <taxon>Basidiomycota</taxon>
        <taxon>Agaricomycotina</taxon>
        <taxon>Agaricomycetes</taxon>
        <taxon>Cantharellales</taxon>
        <taxon>Ceratobasidiaceae</taxon>
        <taxon>Rhizoctonia</taxon>
        <taxon>Rhizoctonia solani AG-1</taxon>
    </lineage>
</organism>
<comment type="subcellular location">
    <subcellularLocation>
        <location evidence="1 11">Nucleus</location>
    </subcellularLocation>
</comment>
<dbReference type="Pfam" id="PF12998">
    <property type="entry name" value="ING"/>
    <property type="match status" value="1"/>
</dbReference>
<evidence type="ECO:0000256" key="7">
    <source>
        <dbReference type="ARBA" id="ARBA00023242"/>
    </source>
</evidence>
<feature type="binding site" evidence="9">
    <location>
        <position position="425"/>
    </location>
    <ligand>
        <name>Zn(2+)</name>
        <dbReference type="ChEBI" id="CHEBI:29105"/>
        <label>2</label>
    </ligand>
</feature>
<dbReference type="Proteomes" id="UP000059188">
    <property type="component" value="Unassembled WGS sequence"/>
</dbReference>
<dbReference type="SUPFAM" id="SSF57903">
    <property type="entry name" value="FYVE/PHD zinc finger"/>
    <property type="match status" value="1"/>
</dbReference>
<evidence type="ECO:0000256" key="4">
    <source>
        <dbReference type="ARBA" id="ARBA00022771"/>
    </source>
</evidence>
<feature type="site" description="Histone H3K4me3 binding" evidence="8">
    <location>
        <position position="426"/>
    </location>
</feature>
<keyword evidence="7 11" id="KW-0539">Nucleus</keyword>
<evidence type="ECO:0000256" key="10">
    <source>
        <dbReference type="PROSITE-ProRule" id="PRU00146"/>
    </source>
</evidence>
<feature type="site" description="Histone H3K4me3 binding" evidence="8">
    <location>
        <position position="434"/>
    </location>
</feature>
<comment type="domain">
    <text evidence="11">The PHD-type zinc finger mediates the binding to H3K4me3.</text>
</comment>
<evidence type="ECO:0000256" key="8">
    <source>
        <dbReference type="PIRSR" id="PIRSR628651-50"/>
    </source>
</evidence>
<feature type="binding site" evidence="9">
    <location>
        <position position="439"/>
    </location>
    <ligand>
        <name>Zn(2+)</name>
        <dbReference type="ChEBI" id="CHEBI:29105"/>
        <label>1</label>
    </ligand>
</feature>
<evidence type="ECO:0000256" key="3">
    <source>
        <dbReference type="ARBA" id="ARBA00022723"/>
    </source>
</evidence>
<name>A0A0B7F0M9_THACB</name>
<gene>
    <name evidence="14" type="ORF">RSOLAG1IB_00091</name>
</gene>
<feature type="binding site" evidence="9">
    <location>
        <position position="414"/>
    </location>
    <ligand>
        <name>Zn(2+)</name>
        <dbReference type="ChEBI" id="CHEBI:29105"/>
        <label>1</label>
    </ligand>
</feature>
<dbReference type="InterPro" id="IPR011011">
    <property type="entry name" value="Znf_FYVE_PHD"/>
</dbReference>
<keyword evidence="4 10" id="KW-0863">Zinc-finger</keyword>
<feature type="site" description="Histone H3K4me3 binding" evidence="8">
    <location>
        <position position="411"/>
    </location>
</feature>
<feature type="binding site" evidence="9">
    <location>
        <position position="412"/>
    </location>
    <ligand>
        <name>Zn(2+)</name>
        <dbReference type="ChEBI" id="CHEBI:29105"/>
        <label>1</label>
    </ligand>
</feature>
<dbReference type="GO" id="GO:0006355">
    <property type="term" value="P:regulation of DNA-templated transcription"/>
    <property type="evidence" value="ECO:0007669"/>
    <property type="project" value="TreeGrafter"/>
</dbReference>
<dbReference type="GO" id="GO:0008270">
    <property type="term" value="F:zinc ion binding"/>
    <property type="evidence" value="ECO:0007669"/>
    <property type="project" value="UniProtKB-KW"/>
</dbReference>
<keyword evidence="15" id="KW-1185">Reference proteome</keyword>
<feature type="compositionally biased region" description="Polar residues" evidence="12">
    <location>
        <begin position="127"/>
        <end position="147"/>
    </location>
</feature>
<dbReference type="GO" id="GO:0006325">
    <property type="term" value="P:chromatin organization"/>
    <property type="evidence" value="ECO:0007669"/>
    <property type="project" value="UniProtKB-KW"/>
</dbReference>
<feature type="compositionally biased region" description="Basic and acidic residues" evidence="12">
    <location>
        <begin position="151"/>
        <end position="163"/>
    </location>
</feature>
<evidence type="ECO:0000259" key="13">
    <source>
        <dbReference type="PROSITE" id="PS50016"/>
    </source>
</evidence>
<evidence type="ECO:0000256" key="9">
    <source>
        <dbReference type="PIRSR" id="PIRSR628651-51"/>
    </source>
</evidence>
<evidence type="ECO:0000256" key="12">
    <source>
        <dbReference type="SAM" id="MobiDB-lite"/>
    </source>
</evidence>
<dbReference type="InterPro" id="IPR019787">
    <property type="entry name" value="Znf_PHD-finger"/>
</dbReference>
<feature type="domain" description="PHD-type" evidence="13">
    <location>
        <begin position="409"/>
        <end position="460"/>
    </location>
</feature>
<dbReference type="EMBL" id="LN679100">
    <property type="protein sequence ID" value="CEL51556.1"/>
    <property type="molecule type" value="Genomic_DNA"/>
</dbReference>
<dbReference type="GO" id="GO:0005634">
    <property type="term" value="C:nucleus"/>
    <property type="evidence" value="ECO:0007669"/>
    <property type="project" value="UniProtKB-SubCell"/>
</dbReference>
<comment type="function">
    <text evidence="11">Component of an histone acetyltransferase complex.</text>
</comment>
<dbReference type="GO" id="GO:0000785">
    <property type="term" value="C:chromatin"/>
    <property type="evidence" value="ECO:0007669"/>
    <property type="project" value="UniProtKB-ARBA"/>
</dbReference>
<dbReference type="AlphaFoldDB" id="A0A0B7F0M9"/>
<dbReference type="InterPro" id="IPR024610">
    <property type="entry name" value="ING_N_histone-binding"/>
</dbReference>
<dbReference type="CDD" id="cd15505">
    <property type="entry name" value="PHD_ING"/>
    <property type="match status" value="1"/>
</dbReference>
<dbReference type="Pfam" id="PF00628">
    <property type="entry name" value="PHD"/>
    <property type="match status" value="1"/>
</dbReference>
<reference evidence="14 15" key="1">
    <citation type="submission" date="2014-11" db="EMBL/GenBank/DDBJ databases">
        <authorList>
            <person name="Wibberg Daniel"/>
        </authorList>
    </citation>
    <scope>NUCLEOTIDE SEQUENCE [LARGE SCALE GENOMIC DNA]</scope>
    <source>
        <strain evidence="14">Rhizoctonia solani AG1-IB 7/3/14</strain>
    </source>
</reference>
<feature type="binding site" evidence="9">
    <location>
        <position position="454"/>
    </location>
    <ligand>
        <name>Zn(2+)</name>
        <dbReference type="ChEBI" id="CHEBI:29105"/>
        <label>2</label>
    </ligand>
</feature>
<feature type="binding site" evidence="9">
    <location>
        <position position="436"/>
    </location>
    <ligand>
        <name>Zn(2+)</name>
        <dbReference type="ChEBI" id="CHEBI:29105"/>
        <label>1</label>
    </ligand>
</feature>
<dbReference type="Gene3D" id="6.10.140.1740">
    <property type="match status" value="1"/>
</dbReference>
<comment type="subunit">
    <text evidence="11">Component of an histone acetyltransferase complex. Interacts with H3K4me3 and to a lesser extent with H3K4me2.</text>
</comment>
<feature type="region of interest" description="Disordered" evidence="12">
    <location>
        <begin position="125"/>
        <end position="217"/>
    </location>
</feature>